<dbReference type="PROSITE" id="PS01328">
    <property type="entry name" value="4HBCOA_THIOESTERASE"/>
    <property type="match status" value="1"/>
</dbReference>
<dbReference type="NCBIfam" id="TIGR00051">
    <property type="entry name" value="YbgC/FadM family acyl-CoA thioesterase"/>
    <property type="match status" value="1"/>
</dbReference>
<dbReference type="EC" id="3.1.2.-" evidence="4"/>
<protein>
    <submittedName>
        <fullName evidence="4">YbgC/FadM family acyl-CoA thioesterase</fullName>
        <ecNumber evidence="4">3.1.2.-</ecNumber>
    </submittedName>
</protein>
<sequence length="157" mass="17378">MTSFPEPPAGILEGQVHRYALRVFYEDTDAGGVVYHANYLRWFERARSDILELLGIDQRAALDTGVGGYTVSEVTIRYLAPARLGDAVMIETRAEAIGRASCVMLQSAWRKDTRLCEARLRLGFIGPDGRPRRQPDAWRQAFAALVPPSGDVSPSGR</sequence>
<accession>A0ABT5WJL0</accession>
<dbReference type="RefSeq" id="WP_275226310.1">
    <property type="nucleotide sequence ID" value="NZ_JARESE010000001.1"/>
</dbReference>
<keyword evidence="2 4" id="KW-0378">Hydrolase</keyword>
<dbReference type="InterPro" id="IPR006683">
    <property type="entry name" value="Thioestr_dom"/>
</dbReference>
<dbReference type="SUPFAM" id="SSF54637">
    <property type="entry name" value="Thioesterase/thiol ester dehydrase-isomerase"/>
    <property type="match status" value="1"/>
</dbReference>
<proteinExistence type="inferred from homology"/>
<evidence type="ECO:0000259" key="3">
    <source>
        <dbReference type="Pfam" id="PF03061"/>
    </source>
</evidence>
<evidence type="ECO:0000256" key="2">
    <source>
        <dbReference type="ARBA" id="ARBA00022801"/>
    </source>
</evidence>
<dbReference type="Gene3D" id="3.10.129.10">
    <property type="entry name" value="Hotdog Thioesterase"/>
    <property type="match status" value="1"/>
</dbReference>
<dbReference type="PANTHER" id="PTHR31793:SF37">
    <property type="entry name" value="ACYL-COA THIOESTER HYDROLASE YBGC"/>
    <property type="match status" value="1"/>
</dbReference>
<feature type="domain" description="Thioesterase" evidence="3">
    <location>
        <begin position="31"/>
        <end position="116"/>
    </location>
</feature>
<dbReference type="CDD" id="cd00586">
    <property type="entry name" value="4HBT"/>
    <property type="match status" value="1"/>
</dbReference>
<dbReference type="GO" id="GO:0016787">
    <property type="term" value="F:hydrolase activity"/>
    <property type="evidence" value="ECO:0007669"/>
    <property type="project" value="UniProtKB-KW"/>
</dbReference>
<dbReference type="EMBL" id="JARESE010000001">
    <property type="protein sequence ID" value="MDE8650229.1"/>
    <property type="molecule type" value="Genomic_DNA"/>
</dbReference>
<gene>
    <name evidence="4" type="ORF">PYV00_00685</name>
</gene>
<comment type="similarity">
    <text evidence="1">Belongs to the 4-hydroxybenzoyl-CoA thioesterase family.</text>
</comment>
<dbReference type="InterPro" id="IPR050563">
    <property type="entry name" value="4-hydroxybenzoyl-CoA_TE"/>
</dbReference>
<comment type="caution">
    <text evidence="4">The sequence shown here is derived from an EMBL/GenBank/DDBJ whole genome shotgun (WGS) entry which is preliminary data.</text>
</comment>
<dbReference type="Proteomes" id="UP001216253">
    <property type="component" value="Unassembled WGS sequence"/>
</dbReference>
<dbReference type="InterPro" id="IPR029069">
    <property type="entry name" value="HotDog_dom_sf"/>
</dbReference>
<evidence type="ECO:0000313" key="4">
    <source>
        <dbReference type="EMBL" id="MDE8650229.1"/>
    </source>
</evidence>
<name>A0ABT5WJL0_9SPHN</name>
<dbReference type="PIRSF" id="PIRSF003230">
    <property type="entry name" value="YbgC"/>
    <property type="match status" value="1"/>
</dbReference>
<evidence type="ECO:0000256" key="1">
    <source>
        <dbReference type="ARBA" id="ARBA00005953"/>
    </source>
</evidence>
<reference evidence="4 5" key="1">
    <citation type="submission" date="2023-03" db="EMBL/GenBank/DDBJ databases">
        <title>NovoSphingobium album sp. nov. isolated from polycyclic aromatic hydrocarbons- and heavy-metal polluted soil.</title>
        <authorList>
            <person name="Liu Z."/>
            <person name="Wang K."/>
        </authorList>
    </citation>
    <scope>NUCLEOTIDE SEQUENCE [LARGE SCALE GENOMIC DNA]</scope>
    <source>
        <strain evidence="4 5">H3SJ31-1</strain>
    </source>
</reference>
<dbReference type="Pfam" id="PF03061">
    <property type="entry name" value="4HBT"/>
    <property type="match status" value="1"/>
</dbReference>
<dbReference type="InterPro" id="IPR006684">
    <property type="entry name" value="YbgC/YbaW"/>
</dbReference>
<evidence type="ECO:0000313" key="5">
    <source>
        <dbReference type="Proteomes" id="UP001216253"/>
    </source>
</evidence>
<dbReference type="InterPro" id="IPR008272">
    <property type="entry name" value="HB-CoA_thioesterase_AS"/>
</dbReference>
<keyword evidence="5" id="KW-1185">Reference proteome</keyword>
<organism evidence="4 5">
    <name type="scientific">Novosphingobium album</name>
    <name type="common">ex Liu et al. 2023</name>
    <dbReference type="NCBI Taxonomy" id="3031130"/>
    <lineage>
        <taxon>Bacteria</taxon>
        <taxon>Pseudomonadati</taxon>
        <taxon>Pseudomonadota</taxon>
        <taxon>Alphaproteobacteria</taxon>
        <taxon>Sphingomonadales</taxon>
        <taxon>Sphingomonadaceae</taxon>
        <taxon>Novosphingobium</taxon>
    </lineage>
</organism>
<dbReference type="PANTHER" id="PTHR31793">
    <property type="entry name" value="4-HYDROXYBENZOYL-COA THIOESTERASE FAMILY MEMBER"/>
    <property type="match status" value="1"/>
</dbReference>